<dbReference type="PANTHER" id="PTHR16516:SF7">
    <property type="entry name" value="PR DOMAIN ZINC FINGER PROTEIN 8"/>
    <property type="match status" value="1"/>
</dbReference>
<sequence>MEESGAPRGIWEGEAKAVQQCLTDIFTSVYTTCDIPEHAIFGPCVLSHTSLYDSIAFVALKSTDKRTVPYIFRVDTSAANGSSEGLMWLRLVQSARDKEEQNLEAYIKNGQLFYRSLRRIAKDEELLVWYGKELSELLLLSAARGHGKMNGSPPYACLECSQRFQFEFPYVAHLRFRCPKRLHAPEGGEEASTKDSSPKPPDGAAKYPPKALPPAPPPPRHHFAGPQEGAASKPATDFHNLARDMENSREAAASPPGQGGKAKRRYPAAGEEERAAAARGRAERPKEELACTPQQHFRPAGSYFGLEESGRLFAPPSPETGEAKRSAFVEVKKASRGLDAAGEEEKERGAGGASSPSDKGLGARGGGGGSAFSTVASSPSGGEERKSAFSQPARSFAASAAAHVAQLVLGPKLSALVDAGGACPDGAARLYAPDPLAVKLQGAPPAELSGGGAGGGGGAAGGGGGGGGGGASTGGGLPKQSPFVYATTFWPKSSVAAAAAGPLQLQLPSALTLLPPSFTSLCLPAQNWCAKCNASFRMTSDLVYHMRSHHKKEYALEPLVKRRREEKLKCPICNESFRERHHLSRHMTSHN</sequence>
<dbReference type="AlphaFoldDB" id="A0AA97L886"/>
<keyword evidence="3" id="KW-0808">Transferase</keyword>
<evidence type="ECO:0000256" key="17">
    <source>
        <dbReference type="SAM" id="MobiDB-lite"/>
    </source>
</evidence>
<feature type="domain" description="C2H2-type" evidence="18">
    <location>
        <begin position="568"/>
        <end position="591"/>
    </location>
</feature>
<dbReference type="PANTHER" id="PTHR16516">
    <property type="entry name" value="AGAP007109-PA"/>
    <property type="match status" value="1"/>
</dbReference>
<keyword evidence="2" id="KW-0489">Methyltransferase</keyword>
<evidence type="ECO:0000256" key="13">
    <source>
        <dbReference type="ARBA" id="ARBA00023242"/>
    </source>
</evidence>
<dbReference type="Pfam" id="PF21549">
    <property type="entry name" value="PRDM2_PR"/>
    <property type="match status" value="1"/>
</dbReference>
<dbReference type="GO" id="GO:0006355">
    <property type="term" value="P:regulation of DNA-templated transcription"/>
    <property type="evidence" value="ECO:0007669"/>
    <property type="project" value="TreeGrafter"/>
</dbReference>
<dbReference type="InterPro" id="IPR046341">
    <property type="entry name" value="SET_dom_sf"/>
</dbReference>
<keyword evidence="12" id="KW-0804">Transcription</keyword>
<dbReference type="GeneID" id="129337120"/>
<dbReference type="GO" id="GO:0032259">
    <property type="term" value="P:methylation"/>
    <property type="evidence" value="ECO:0007669"/>
    <property type="project" value="UniProtKB-KW"/>
</dbReference>
<dbReference type="CTD" id="56978"/>
<evidence type="ECO:0000256" key="16">
    <source>
        <dbReference type="PROSITE-ProRule" id="PRU00042"/>
    </source>
</evidence>
<dbReference type="InterPro" id="IPR001214">
    <property type="entry name" value="SET_dom"/>
</dbReference>
<evidence type="ECO:0000259" key="19">
    <source>
        <dbReference type="PROSITE" id="PS50280"/>
    </source>
</evidence>
<feature type="region of interest" description="Disordered" evidence="17">
    <location>
        <begin position="247"/>
        <end position="389"/>
    </location>
</feature>
<dbReference type="KEGG" id="emc:129337120"/>
<evidence type="ECO:0000259" key="18">
    <source>
        <dbReference type="PROSITE" id="PS50157"/>
    </source>
</evidence>
<dbReference type="GO" id="GO:0003677">
    <property type="term" value="F:DNA binding"/>
    <property type="evidence" value="ECO:0007669"/>
    <property type="project" value="UniProtKB-KW"/>
</dbReference>
<dbReference type="GO" id="GO:0008270">
    <property type="term" value="F:zinc ion binding"/>
    <property type="evidence" value="ECO:0007669"/>
    <property type="project" value="UniProtKB-KW"/>
</dbReference>
<evidence type="ECO:0000313" key="20">
    <source>
        <dbReference type="Proteomes" id="UP001190640"/>
    </source>
</evidence>
<dbReference type="SUPFAM" id="SSF57667">
    <property type="entry name" value="beta-beta-alpha zinc fingers"/>
    <property type="match status" value="1"/>
</dbReference>
<evidence type="ECO:0000256" key="9">
    <source>
        <dbReference type="ARBA" id="ARBA00022902"/>
    </source>
</evidence>
<dbReference type="GO" id="GO:0014003">
    <property type="term" value="P:oligodendrocyte development"/>
    <property type="evidence" value="ECO:0007669"/>
    <property type="project" value="TreeGrafter"/>
</dbReference>
<dbReference type="PROSITE" id="PS00028">
    <property type="entry name" value="ZINC_FINGER_C2H2_1"/>
    <property type="match status" value="2"/>
</dbReference>
<dbReference type="InterPro" id="IPR013087">
    <property type="entry name" value="Znf_C2H2_type"/>
</dbReference>
<dbReference type="PROSITE" id="PS50157">
    <property type="entry name" value="ZINC_FINGER_C2H2_2"/>
    <property type="match status" value="2"/>
</dbReference>
<dbReference type="GO" id="GO:0008168">
    <property type="term" value="F:methyltransferase activity"/>
    <property type="evidence" value="ECO:0007669"/>
    <property type="project" value="UniProtKB-KW"/>
</dbReference>
<evidence type="ECO:0000256" key="11">
    <source>
        <dbReference type="ARBA" id="ARBA00023125"/>
    </source>
</evidence>
<feature type="compositionally biased region" description="Basic and acidic residues" evidence="17">
    <location>
        <begin position="184"/>
        <end position="197"/>
    </location>
</feature>
<evidence type="ECO:0000256" key="5">
    <source>
        <dbReference type="ARBA" id="ARBA00022723"/>
    </source>
</evidence>
<evidence type="ECO:0000256" key="12">
    <source>
        <dbReference type="ARBA" id="ARBA00023163"/>
    </source>
</evidence>
<dbReference type="Gene3D" id="2.170.270.10">
    <property type="entry name" value="SET domain"/>
    <property type="match status" value="1"/>
</dbReference>
<reference evidence="21" key="1">
    <citation type="submission" date="2025-08" db="UniProtKB">
        <authorList>
            <consortium name="RefSeq"/>
        </authorList>
    </citation>
    <scope>IDENTIFICATION</scope>
    <source>
        <tissue evidence="21">Blood</tissue>
    </source>
</reference>
<evidence type="ECO:0000313" key="21">
    <source>
        <dbReference type="RefSeq" id="XP_054846605.1"/>
    </source>
</evidence>
<dbReference type="SMART" id="SM00355">
    <property type="entry name" value="ZnF_C2H2"/>
    <property type="match status" value="2"/>
</dbReference>
<accession>A0AA97L886</accession>
<evidence type="ECO:0000256" key="10">
    <source>
        <dbReference type="ARBA" id="ARBA00023015"/>
    </source>
</evidence>
<feature type="domain" description="SET" evidence="19">
    <location>
        <begin position="16"/>
        <end position="131"/>
    </location>
</feature>
<evidence type="ECO:0000256" key="1">
    <source>
        <dbReference type="ARBA" id="ARBA00004123"/>
    </source>
</evidence>
<organism evidence="20 21">
    <name type="scientific">Eublepharis macularius</name>
    <name type="common">Leopard gecko</name>
    <name type="synonym">Cyrtodactylus macularius</name>
    <dbReference type="NCBI Taxonomy" id="481883"/>
    <lineage>
        <taxon>Eukaryota</taxon>
        <taxon>Metazoa</taxon>
        <taxon>Chordata</taxon>
        <taxon>Craniata</taxon>
        <taxon>Vertebrata</taxon>
        <taxon>Euteleostomi</taxon>
        <taxon>Lepidosauria</taxon>
        <taxon>Squamata</taxon>
        <taxon>Bifurcata</taxon>
        <taxon>Gekkota</taxon>
        <taxon>Eublepharidae</taxon>
        <taxon>Eublepharinae</taxon>
        <taxon>Eublepharis</taxon>
    </lineage>
</organism>
<dbReference type="PROSITE" id="PS50280">
    <property type="entry name" value="SET"/>
    <property type="match status" value="1"/>
</dbReference>
<evidence type="ECO:0000256" key="14">
    <source>
        <dbReference type="ARBA" id="ARBA00067591"/>
    </source>
</evidence>
<dbReference type="Proteomes" id="UP001190640">
    <property type="component" value="Chromosome 10"/>
</dbReference>
<dbReference type="RefSeq" id="XP_054846605.1">
    <property type="nucleotide sequence ID" value="XM_054990630.1"/>
</dbReference>
<dbReference type="Pfam" id="PF13894">
    <property type="entry name" value="zf-C2H2_4"/>
    <property type="match status" value="1"/>
</dbReference>
<keyword evidence="10" id="KW-0805">Transcription regulation</keyword>
<dbReference type="Gene3D" id="3.30.160.60">
    <property type="entry name" value="Classic Zinc Finger"/>
    <property type="match status" value="1"/>
</dbReference>
<comment type="subcellular location">
    <subcellularLocation>
        <location evidence="1">Nucleus</location>
    </subcellularLocation>
</comment>
<dbReference type="FunFam" id="2.170.270.10:FF:000012">
    <property type="entry name" value="PR domain zinc finger protein 8"/>
    <property type="match status" value="1"/>
</dbReference>
<name>A0AA97L886_EUBMA</name>
<keyword evidence="5" id="KW-0479">Metal-binding</keyword>
<keyword evidence="4" id="KW-0949">S-adenosyl-L-methionine</keyword>
<proteinExistence type="predicted"/>
<dbReference type="InterPro" id="IPR036236">
    <property type="entry name" value="Znf_C2H2_sf"/>
</dbReference>
<keyword evidence="20" id="KW-1185">Reference proteome</keyword>
<evidence type="ECO:0000256" key="4">
    <source>
        <dbReference type="ARBA" id="ARBA00022691"/>
    </source>
</evidence>
<keyword evidence="11" id="KW-0238">DNA-binding</keyword>
<feature type="region of interest" description="Disordered" evidence="17">
    <location>
        <begin position="184"/>
        <end position="234"/>
    </location>
</feature>
<keyword evidence="13" id="KW-0539">Nucleus</keyword>
<dbReference type="InterPro" id="IPR044402">
    <property type="entry name" value="PRDM8-like_PR/SET"/>
</dbReference>
<evidence type="ECO:0000256" key="3">
    <source>
        <dbReference type="ARBA" id="ARBA00022679"/>
    </source>
</evidence>
<keyword evidence="9" id="KW-0524">Neurogenesis</keyword>
<evidence type="ECO:0000256" key="6">
    <source>
        <dbReference type="ARBA" id="ARBA00022737"/>
    </source>
</evidence>
<feature type="compositionally biased region" description="Basic and acidic residues" evidence="17">
    <location>
        <begin position="271"/>
        <end position="289"/>
    </location>
</feature>
<evidence type="ECO:0000256" key="15">
    <source>
        <dbReference type="ARBA" id="ARBA00082172"/>
    </source>
</evidence>
<evidence type="ECO:0000256" key="8">
    <source>
        <dbReference type="ARBA" id="ARBA00022833"/>
    </source>
</evidence>
<evidence type="ECO:0000256" key="7">
    <source>
        <dbReference type="ARBA" id="ARBA00022771"/>
    </source>
</evidence>
<protein>
    <recommendedName>
        <fullName evidence="14">PR domain zinc finger protein 8</fullName>
    </recommendedName>
    <alternativeName>
        <fullName evidence="15">PR domain-containing protein 8</fullName>
    </alternativeName>
</protein>
<dbReference type="GO" id="GO:0005654">
    <property type="term" value="C:nucleoplasm"/>
    <property type="evidence" value="ECO:0007669"/>
    <property type="project" value="UniProtKB-ARBA"/>
</dbReference>
<keyword evidence="8" id="KW-0862">Zinc</keyword>
<feature type="domain" description="C2H2-type" evidence="18">
    <location>
        <begin position="527"/>
        <end position="555"/>
    </location>
</feature>
<gene>
    <name evidence="21" type="primary">PRDM8</name>
</gene>
<feature type="region of interest" description="Disordered" evidence="17">
    <location>
        <begin position="449"/>
        <end position="474"/>
    </location>
</feature>
<keyword evidence="7 16" id="KW-0863">Zinc-finger</keyword>
<dbReference type="CDD" id="cd19192">
    <property type="entry name" value="PR-SET_PRDM8"/>
    <property type="match status" value="1"/>
</dbReference>
<feature type="compositionally biased region" description="Basic and acidic residues" evidence="17">
    <location>
        <begin position="321"/>
        <end position="333"/>
    </location>
</feature>
<keyword evidence="6" id="KW-0677">Repeat</keyword>
<evidence type="ECO:0000256" key="2">
    <source>
        <dbReference type="ARBA" id="ARBA00022603"/>
    </source>
</evidence>
<dbReference type="InterPro" id="IPR052296">
    <property type="entry name" value="TR-Histone_Methyltrans"/>
</dbReference>